<sequence length="212" mass="23348">MKDWVIFIHFIVLGLSLAAPVGPMNIEVMRRGLTEGFLASWCVGLGGLTGDVLLLLGINLGLGNLMQISGVQISMYLIGIVLLTLLCWQSFSHAFQKKESEYTVSKEISPKGAYMTGFMISIANPISLIFWFGVFGTSLHVLTATHSVAFSVLCSIAILLGLFLWNLNLVFTVHFSKKLMSVNVMRTIMILAGMCLLGFACHFSYQLYNLIL</sequence>
<evidence type="ECO:0008006" key="9">
    <source>
        <dbReference type="Google" id="ProtNLM"/>
    </source>
</evidence>
<dbReference type="Proteomes" id="UP000054099">
    <property type="component" value="Unassembled WGS sequence"/>
</dbReference>
<proteinExistence type="predicted"/>
<evidence type="ECO:0000256" key="2">
    <source>
        <dbReference type="ARBA" id="ARBA00022475"/>
    </source>
</evidence>
<comment type="caution">
    <text evidence="7">The sequence shown here is derived from an EMBL/GenBank/DDBJ whole genome shotgun (WGS) entry which is preliminary data.</text>
</comment>
<evidence type="ECO:0000256" key="6">
    <source>
        <dbReference type="SAM" id="Phobius"/>
    </source>
</evidence>
<feature type="transmembrane region" description="Helical" evidence="6">
    <location>
        <begin position="188"/>
        <end position="208"/>
    </location>
</feature>
<dbReference type="AlphaFoldDB" id="A0A0V8JB31"/>
<evidence type="ECO:0000256" key="5">
    <source>
        <dbReference type="ARBA" id="ARBA00023136"/>
    </source>
</evidence>
<keyword evidence="2" id="KW-1003">Cell membrane</keyword>
<dbReference type="RefSeq" id="WP_061967882.1">
    <property type="nucleotide sequence ID" value="NZ_FMAV01000001.1"/>
</dbReference>
<feature type="transmembrane region" description="Helical" evidence="6">
    <location>
        <begin position="73"/>
        <end position="91"/>
    </location>
</feature>
<accession>A0A0V8JB31</accession>
<keyword evidence="8" id="KW-1185">Reference proteome</keyword>
<dbReference type="PANTHER" id="PTHR30086">
    <property type="entry name" value="ARGININE EXPORTER PROTEIN ARGO"/>
    <property type="match status" value="1"/>
</dbReference>
<keyword evidence="4 6" id="KW-1133">Transmembrane helix</keyword>
<feature type="transmembrane region" description="Helical" evidence="6">
    <location>
        <begin position="6"/>
        <end position="26"/>
    </location>
</feature>
<evidence type="ECO:0000313" key="7">
    <source>
        <dbReference type="EMBL" id="KSU84386.1"/>
    </source>
</evidence>
<dbReference type="InterPro" id="IPR001123">
    <property type="entry name" value="LeuE-type"/>
</dbReference>
<evidence type="ECO:0000256" key="4">
    <source>
        <dbReference type="ARBA" id="ARBA00022989"/>
    </source>
</evidence>
<feature type="transmembrane region" description="Helical" evidence="6">
    <location>
        <begin position="38"/>
        <end position="61"/>
    </location>
</feature>
<evidence type="ECO:0000256" key="3">
    <source>
        <dbReference type="ARBA" id="ARBA00022692"/>
    </source>
</evidence>
<evidence type="ECO:0000313" key="8">
    <source>
        <dbReference type="Proteomes" id="UP000054099"/>
    </source>
</evidence>
<feature type="transmembrane region" description="Helical" evidence="6">
    <location>
        <begin position="147"/>
        <end position="167"/>
    </location>
</feature>
<reference evidence="7 8" key="1">
    <citation type="journal article" date="2014" name="Antonie Van Leeuwenhoek">
        <title>Fictibacillus enclensis sp. nov., isolated from marine sediment.</title>
        <authorList>
            <person name="Dastager S.G."/>
            <person name="Mawlankar R."/>
            <person name="Srinivasan K."/>
            <person name="Tang S.K."/>
            <person name="Lee J.C."/>
            <person name="Ramana V.V."/>
            <person name="Shouche Y.S."/>
        </authorList>
    </citation>
    <scope>NUCLEOTIDE SEQUENCE [LARGE SCALE GENOMIC DNA]</scope>
    <source>
        <strain evidence="7 8">NIO-1003</strain>
    </source>
</reference>
<protein>
    <recommendedName>
        <fullName evidence="9">Amino acid transporter</fullName>
    </recommendedName>
</protein>
<organism evidence="7 8">
    <name type="scientific">Fictibacillus enclensis</name>
    <dbReference type="NCBI Taxonomy" id="1017270"/>
    <lineage>
        <taxon>Bacteria</taxon>
        <taxon>Bacillati</taxon>
        <taxon>Bacillota</taxon>
        <taxon>Bacilli</taxon>
        <taxon>Bacillales</taxon>
        <taxon>Fictibacillaceae</taxon>
        <taxon>Fictibacillus</taxon>
    </lineage>
</organism>
<feature type="transmembrane region" description="Helical" evidence="6">
    <location>
        <begin position="112"/>
        <end position="135"/>
    </location>
</feature>
<evidence type="ECO:0000256" key="1">
    <source>
        <dbReference type="ARBA" id="ARBA00004651"/>
    </source>
</evidence>
<gene>
    <name evidence="7" type="ORF">AS030_02160</name>
</gene>
<comment type="subcellular location">
    <subcellularLocation>
        <location evidence="1">Cell membrane</location>
        <topology evidence="1">Multi-pass membrane protein</topology>
    </subcellularLocation>
</comment>
<dbReference type="PANTHER" id="PTHR30086:SF6">
    <property type="entry name" value="AMINO ACID EFFLUX PROTEIN YCGF-RELATED"/>
    <property type="match status" value="1"/>
</dbReference>
<name>A0A0V8JB31_9BACL</name>
<dbReference type="Pfam" id="PF01810">
    <property type="entry name" value="LysE"/>
    <property type="match status" value="1"/>
</dbReference>
<keyword evidence="5 6" id="KW-0472">Membrane</keyword>
<keyword evidence="3 6" id="KW-0812">Transmembrane</keyword>
<dbReference type="GO" id="GO:0005886">
    <property type="term" value="C:plasma membrane"/>
    <property type="evidence" value="ECO:0007669"/>
    <property type="project" value="UniProtKB-SubCell"/>
</dbReference>
<dbReference type="EMBL" id="LNQN01000001">
    <property type="protein sequence ID" value="KSU84386.1"/>
    <property type="molecule type" value="Genomic_DNA"/>
</dbReference>
<dbReference type="GO" id="GO:0015171">
    <property type="term" value="F:amino acid transmembrane transporter activity"/>
    <property type="evidence" value="ECO:0007669"/>
    <property type="project" value="TreeGrafter"/>
</dbReference>